<protein>
    <submittedName>
        <fullName evidence="3">Uncharacterized protein</fullName>
    </submittedName>
</protein>
<dbReference type="Proteomes" id="UP000008370">
    <property type="component" value="Unassembled WGS sequence"/>
</dbReference>
<gene>
    <name evidence="3" type="ORF">PHACADRAFT_250728</name>
</gene>
<keyword evidence="2" id="KW-0812">Transmembrane</keyword>
<dbReference type="AlphaFoldDB" id="K5W7K7"/>
<accession>K5W7K7</accession>
<proteinExistence type="predicted"/>
<feature type="compositionally biased region" description="Gly residues" evidence="1">
    <location>
        <begin position="91"/>
        <end position="102"/>
    </location>
</feature>
<evidence type="ECO:0000256" key="1">
    <source>
        <dbReference type="SAM" id="MobiDB-lite"/>
    </source>
</evidence>
<dbReference type="GeneID" id="18915006"/>
<reference evidence="3 4" key="1">
    <citation type="journal article" date="2012" name="BMC Genomics">
        <title>Comparative genomics of the white-rot fungi, Phanerochaete carnosa and P. chrysosporium, to elucidate the genetic basis of the distinct wood types they colonize.</title>
        <authorList>
            <person name="Suzuki H."/>
            <person name="MacDonald J."/>
            <person name="Syed K."/>
            <person name="Salamov A."/>
            <person name="Hori C."/>
            <person name="Aerts A."/>
            <person name="Henrissat B."/>
            <person name="Wiebenga A."/>
            <person name="vanKuyk P.A."/>
            <person name="Barry K."/>
            <person name="Lindquist E."/>
            <person name="LaButti K."/>
            <person name="Lapidus A."/>
            <person name="Lucas S."/>
            <person name="Coutinho P."/>
            <person name="Gong Y."/>
            <person name="Samejima M."/>
            <person name="Mahadevan R."/>
            <person name="Abou-Zaid M."/>
            <person name="de Vries R.P."/>
            <person name="Igarashi K."/>
            <person name="Yadav J.S."/>
            <person name="Grigoriev I.V."/>
            <person name="Master E.R."/>
        </authorList>
    </citation>
    <scope>NUCLEOTIDE SEQUENCE [LARGE SCALE GENOMIC DNA]</scope>
    <source>
        <strain evidence="3 4">HHB-10118-sp</strain>
    </source>
</reference>
<feature type="transmembrane region" description="Helical" evidence="2">
    <location>
        <begin position="103"/>
        <end position="124"/>
    </location>
</feature>
<evidence type="ECO:0000313" key="3">
    <source>
        <dbReference type="EMBL" id="EKM59923.1"/>
    </source>
</evidence>
<dbReference type="EMBL" id="JH930469">
    <property type="protein sequence ID" value="EKM59923.1"/>
    <property type="molecule type" value="Genomic_DNA"/>
</dbReference>
<dbReference type="KEGG" id="pco:PHACADRAFT_250728"/>
<feature type="region of interest" description="Disordered" evidence="1">
    <location>
        <begin position="1"/>
        <end position="103"/>
    </location>
</feature>
<dbReference type="RefSeq" id="XP_007392473.1">
    <property type="nucleotide sequence ID" value="XM_007392411.1"/>
</dbReference>
<evidence type="ECO:0000256" key="2">
    <source>
        <dbReference type="SAM" id="Phobius"/>
    </source>
</evidence>
<name>K5W7K7_PHACS</name>
<sequence length="129" mass="12795">MEDPFLLPLPLPTVSDSSSSQDDASSVVDISAATGGQRMPQGHVENAPRPSSPPPPSAAANASSDESVDSGHASEELQYAPARGVRQAGVGSAGEPGRGASGVGAAAAAPVIVMLSSLALYMLLFSPIA</sequence>
<keyword evidence="2" id="KW-0472">Membrane</keyword>
<keyword evidence="4" id="KW-1185">Reference proteome</keyword>
<evidence type="ECO:0000313" key="4">
    <source>
        <dbReference type="Proteomes" id="UP000008370"/>
    </source>
</evidence>
<feature type="compositionally biased region" description="Low complexity" evidence="1">
    <location>
        <begin position="14"/>
        <end position="33"/>
    </location>
</feature>
<dbReference type="InParanoid" id="K5W7K7"/>
<keyword evidence="2" id="KW-1133">Transmembrane helix</keyword>
<organism evidence="3 4">
    <name type="scientific">Phanerochaete carnosa (strain HHB-10118-sp)</name>
    <name type="common">White-rot fungus</name>
    <name type="synonym">Peniophora carnosa</name>
    <dbReference type="NCBI Taxonomy" id="650164"/>
    <lineage>
        <taxon>Eukaryota</taxon>
        <taxon>Fungi</taxon>
        <taxon>Dikarya</taxon>
        <taxon>Basidiomycota</taxon>
        <taxon>Agaricomycotina</taxon>
        <taxon>Agaricomycetes</taxon>
        <taxon>Polyporales</taxon>
        <taxon>Phanerochaetaceae</taxon>
        <taxon>Phanerochaete</taxon>
    </lineage>
</organism>
<dbReference type="HOGENOM" id="CLU_1949575_0_0_1"/>